<evidence type="ECO:0000256" key="6">
    <source>
        <dbReference type="ARBA" id="ARBA00022989"/>
    </source>
</evidence>
<dbReference type="InterPro" id="IPR023395">
    <property type="entry name" value="MCP_dom_sf"/>
</dbReference>
<keyword evidence="13" id="KW-1185">Reference proteome</keyword>
<evidence type="ECO:0000313" key="12">
    <source>
        <dbReference type="EMBL" id="PIC21756.1"/>
    </source>
</evidence>
<evidence type="ECO:0000256" key="7">
    <source>
        <dbReference type="ARBA" id="ARBA00023128"/>
    </source>
</evidence>
<comment type="similarity">
    <text evidence="2 11">Belongs to the mitochondrial carrier (TC 2.A.29) family.</text>
</comment>
<keyword evidence="7" id="KW-0496">Mitochondrion</keyword>
<evidence type="ECO:0000256" key="11">
    <source>
        <dbReference type="RuleBase" id="RU000488"/>
    </source>
</evidence>
<name>A0A2G5T3W5_9PELO</name>
<dbReference type="Gene3D" id="1.50.40.10">
    <property type="entry name" value="Mitochondrial carrier domain"/>
    <property type="match status" value="1"/>
</dbReference>
<comment type="subcellular location">
    <subcellularLocation>
        <location evidence="1">Mitochondrion membrane</location>
        <topology evidence="1">Multi-pass membrane protein</topology>
    </subcellularLocation>
</comment>
<comment type="caution">
    <text evidence="12">The sequence shown here is derived from an EMBL/GenBank/DDBJ whole genome shotgun (WGS) entry which is preliminary data.</text>
</comment>
<feature type="repeat" description="Solcar" evidence="10">
    <location>
        <begin position="260"/>
        <end position="348"/>
    </location>
</feature>
<gene>
    <name evidence="12" type="primary">Cnig_chr_X.g26475</name>
    <name evidence="12" type="ORF">B9Z55_026475</name>
</gene>
<dbReference type="Pfam" id="PF00153">
    <property type="entry name" value="Mito_carr"/>
    <property type="match status" value="3"/>
</dbReference>
<evidence type="ECO:0000256" key="5">
    <source>
        <dbReference type="ARBA" id="ARBA00022737"/>
    </source>
</evidence>
<feature type="repeat" description="Solcar" evidence="10">
    <location>
        <begin position="359"/>
        <end position="445"/>
    </location>
</feature>
<evidence type="ECO:0000256" key="1">
    <source>
        <dbReference type="ARBA" id="ARBA00004225"/>
    </source>
</evidence>
<proteinExistence type="inferred from homology"/>
<protein>
    <recommendedName>
        <fullName evidence="9">Citrate transport protein</fullName>
    </recommendedName>
</protein>
<dbReference type="InterPro" id="IPR018108">
    <property type="entry name" value="MCP_transmembrane"/>
</dbReference>
<dbReference type="Proteomes" id="UP000230233">
    <property type="component" value="Chromosome X"/>
</dbReference>
<keyword evidence="6" id="KW-1133">Transmembrane helix</keyword>
<dbReference type="PANTHER" id="PTHR45788">
    <property type="entry name" value="SUCCINATE/FUMARATE MITOCHONDRIAL TRANSPORTER-RELATED"/>
    <property type="match status" value="1"/>
</dbReference>
<evidence type="ECO:0000256" key="3">
    <source>
        <dbReference type="ARBA" id="ARBA00022448"/>
    </source>
</evidence>
<evidence type="ECO:0000256" key="9">
    <source>
        <dbReference type="ARBA" id="ARBA00042640"/>
    </source>
</evidence>
<keyword evidence="4 10" id="KW-0812">Transmembrane</keyword>
<evidence type="ECO:0000313" key="13">
    <source>
        <dbReference type="Proteomes" id="UP000230233"/>
    </source>
</evidence>
<keyword evidence="8 10" id="KW-0472">Membrane</keyword>
<evidence type="ECO:0000256" key="8">
    <source>
        <dbReference type="ARBA" id="ARBA00023136"/>
    </source>
</evidence>
<accession>A0A2G5T3W5</accession>
<dbReference type="InterPro" id="IPR049563">
    <property type="entry name" value="TXTP-like"/>
</dbReference>
<dbReference type="GO" id="GO:0006843">
    <property type="term" value="P:mitochondrial citrate transmembrane transport"/>
    <property type="evidence" value="ECO:0007669"/>
    <property type="project" value="TreeGrafter"/>
</dbReference>
<evidence type="ECO:0000256" key="4">
    <source>
        <dbReference type="ARBA" id="ARBA00022692"/>
    </source>
</evidence>
<sequence>MMTLSFSELLLKYGNSEIRRVSSVSKFRKNNDSFANRLFLVDRKLLYFIYFIAVRLQIVSTWYPAFEMAQLSKSTDMGLVAATVPTAADSTTTATTTTDTTASSSPTVVSVSSITATALSLSPSAASISPPAATATAAVSSLSATLPTSSPTAAVNNLQLLIPWLFSTSAKSLPTATSSSSVPPPTTKTSLPAITTLLAAFSFLVPLKPWVRSFSSQGSSPTTSTSTTDFYAANVCSSLPEPASSSSSTGSSLKKPSIFQKTLEAIFRGGITGCLSMVIVYPTEQVKTLSQLLNKEGKPVFNGPVDVITQTLKAKGVRGLYSGLPILLIGNFPVTGCRFGTFEGLKSFVAGESNKLTFLQSLVCGLGAGVSEAIFAVTPIETLKVKYLEDRRLAQPVYRNFIHATSSIVRSQGFAGLYKGVSATVMKQGSNQMVRFSVLESLKNLYTDGNESKEIPTPVIGVFGVIAGAASVYANTPVDVVKTRLQGANAAVYSSTTDCIRQIIKNEGPKAFYKGTVPRLTRVCIDVAFQNMIFKELNPILKEIFNKIF</sequence>
<dbReference type="PANTHER" id="PTHR45788:SF4">
    <property type="entry name" value="TRICARBOXYLATE TRANSPORT PROTEIN, MITOCHONDRIAL"/>
    <property type="match status" value="1"/>
</dbReference>
<keyword evidence="3 11" id="KW-0813">Transport</keyword>
<organism evidence="12 13">
    <name type="scientific">Caenorhabditis nigoni</name>
    <dbReference type="NCBI Taxonomy" id="1611254"/>
    <lineage>
        <taxon>Eukaryota</taxon>
        <taxon>Metazoa</taxon>
        <taxon>Ecdysozoa</taxon>
        <taxon>Nematoda</taxon>
        <taxon>Chromadorea</taxon>
        <taxon>Rhabditida</taxon>
        <taxon>Rhabditina</taxon>
        <taxon>Rhabditomorpha</taxon>
        <taxon>Rhabditoidea</taxon>
        <taxon>Rhabditidae</taxon>
        <taxon>Peloderinae</taxon>
        <taxon>Caenorhabditis</taxon>
    </lineage>
</organism>
<dbReference type="GO" id="GO:0071913">
    <property type="term" value="F:citrate secondary active transmembrane transporter activity"/>
    <property type="evidence" value="ECO:0007669"/>
    <property type="project" value="TreeGrafter"/>
</dbReference>
<dbReference type="FunFam" id="1.50.40.10:FF:000007">
    <property type="entry name" value="Mitochondrial tricarboxylate transport protein-like"/>
    <property type="match status" value="1"/>
</dbReference>
<dbReference type="STRING" id="1611254.A0A2G5T3W5"/>
<dbReference type="SUPFAM" id="SSF103506">
    <property type="entry name" value="Mitochondrial carrier"/>
    <property type="match status" value="1"/>
</dbReference>
<dbReference type="OrthoDB" id="44467at2759"/>
<keyword evidence="5" id="KW-0677">Repeat</keyword>
<dbReference type="AlphaFoldDB" id="A0A2G5T3W5"/>
<dbReference type="EMBL" id="PDUG01000006">
    <property type="protein sequence ID" value="PIC21756.1"/>
    <property type="molecule type" value="Genomic_DNA"/>
</dbReference>
<evidence type="ECO:0000256" key="10">
    <source>
        <dbReference type="PROSITE-ProRule" id="PRU00282"/>
    </source>
</evidence>
<dbReference type="PROSITE" id="PS50920">
    <property type="entry name" value="SOLCAR"/>
    <property type="match status" value="3"/>
</dbReference>
<reference evidence="13" key="1">
    <citation type="submission" date="2017-10" db="EMBL/GenBank/DDBJ databases">
        <title>Rapid genome shrinkage in a self-fertile nematode reveals novel sperm competition proteins.</title>
        <authorList>
            <person name="Yin D."/>
            <person name="Schwarz E.M."/>
            <person name="Thomas C.G."/>
            <person name="Felde R.L."/>
            <person name="Korf I.F."/>
            <person name="Cutter A.D."/>
            <person name="Schartner C.M."/>
            <person name="Ralston E.J."/>
            <person name="Meyer B.J."/>
            <person name="Haag E.S."/>
        </authorList>
    </citation>
    <scope>NUCLEOTIDE SEQUENCE [LARGE SCALE GENOMIC DNA]</scope>
    <source>
        <strain evidence="13">JU1422</strain>
    </source>
</reference>
<evidence type="ECO:0000256" key="2">
    <source>
        <dbReference type="ARBA" id="ARBA00006375"/>
    </source>
</evidence>
<dbReference type="GO" id="GO:0031966">
    <property type="term" value="C:mitochondrial membrane"/>
    <property type="evidence" value="ECO:0007669"/>
    <property type="project" value="UniProtKB-SubCell"/>
</dbReference>
<feature type="repeat" description="Solcar" evidence="10">
    <location>
        <begin position="455"/>
        <end position="540"/>
    </location>
</feature>